<organism evidence="2 3">
    <name type="scientific">Streblomastix strix</name>
    <dbReference type="NCBI Taxonomy" id="222440"/>
    <lineage>
        <taxon>Eukaryota</taxon>
        <taxon>Metamonada</taxon>
        <taxon>Preaxostyla</taxon>
        <taxon>Oxymonadida</taxon>
        <taxon>Streblomastigidae</taxon>
        <taxon>Streblomastix</taxon>
    </lineage>
</organism>
<evidence type="ECO:0000313" key="3">
    <source>
        <dbReference type="Proteomes" id="UP000324800"/>
    </source>
</evidence>
<feature type="region of interest" description="Disordered" evidence="1">
    <location>
        <begin position="1"/>
        <end position="21"/>
    </location>
</feature>
<dbReference type="AlphaFoldDB" id="A0A5J4TKU1"/>
<gene>
    <name evidence="2" type="ORF">EZS28_046014</name>
</gene>
<dbReference type="Proteomes" id="UP000324800">
    <property type="component" value="Unassembled WGS sequence"/>
</dbReference>
<protein>
    <submittedName>
        <fullName evidence="2">Uncharacterized protein</fullName>
    </submittedName>
</protein>
<sequence>MEQSSQEQKVDDEKQISMKIPESRDRFINNILAWRSTNPEENSVTPQKADKQVVESPQITPVILKKEEVTADIVDEWQGRVLQILRNEFHLEPVQPQNVEEDIVDDDEEGHLKRFVHRLETRREKFERQEINKKKIVSRKNRRI</sequence>
<comment type="caution">
    <text evidence="2">The sequence shown here is derived from an EMBL/GenBank/DDBJ whole genome shotgun (WGS) entry which is preliminary data.</text>
</comment>
<feature type="compositionally biased region" description="Basic and acidic residues" evidence="1">
    <location>
        <begin position="8"/>
        <end position="21"/>
    </location>
</feature>
<accession>A0A5J4TKU1</accession>
<dbReference type="EMBL" id="SNRW01029831">
    <property type="protein sequence ID" value="KAA6358460.1"/>
    <property type="molecule type" value="Genomic_DNA"/>
</dbReference>
<evidence type="ECO:0000313" key="2">
    <source>
        <dbReference type="EMBL" id="KAA6358460.1"/>
    </source>
</evidence>
<reference evidence="2 3" key="1">
    <citation type="submission" date="2019-03" db="EMBL/GenBank/DDBJ databases">
        <title>Single cell metagenomics reveals metabolic interactions within the superorganism composed of flagellate Streblomastix strix and complex community of Bacteroidetes bacteria on its surface.</title>
        <authorList>
            <person name="Treitli S.C."/>
            <person name="Kolisko M."/>
            <person name="Husnik F."/>
            <person name="Keeling P."/>
            <person name="Hampl V."/>
        </authorList>
    </citation>
    <scope>NUCLEOTIDE SEQUENCE [LARGE SCALE GENOMIC DNA]</scope>
    <source>
        <strain evidence="2">ST1C</strain>
    </source>
</reference>
<evidence type="ECO:0000256" key="1">
    <source>
        <dbReference type="SAM" id="MobiDB-lite"/>
    </source>
</evidence>
<name>A0A5J4TKU1_9EUKA</name>
<proteinExistence type="predicted"/>